<sequence length="160" mass="17788">MVVSERIFHLGSEREHTMYEAEIVGMIPAVELLREAGGEGTMALGVDNRAAIRATNAFQSQPGHYLINTFHDDLRMLLPDRDGRKLTIRRTPGHKGIAGNEAADVCTKREARRDTSDGHLLPRSLQIRPNLPIKLLHSKANVQHEDQVRGEINNATIAIV</sequence>
<keyword evidence="2" id="KW-1185">Reference proteome</keyword>
<reference evidence="1" key="1">
    <citation type="journal article" date="2020" name="New Phytol.">
        <title>Comparative genomics reveals dynamic genome evolution in host specialist ectomycorrhizal fungi.</title>
        <authorList>
            <person name="Lofgren L.A."/>
            <person name="Nguyen N.H."/>
            <person name="Vilgalys R."/>
            <person name="Ruytinx J."/>
            <person name="Liao H.L."/>
            <person name="Branco S."/>
            <person name="Kuo A."/>
            <person name="LaButti K."/>
            <person name="Lipzen A."/>
            <person name="Andreopoulos W."/>
            <person name="Pangilinan J."/>
            <person name="Riley R."/>
            <person name="Hundley H."/>
            <person name="Na H."/>
            <person name="Barry K."/>
            <person name="Grigoriev I.V."/>
            <person name="Stajich J.E."/>
            <person name="Kennedy P.G."/>
        </authorList>
    </citation>
    <scope>NUCLEOTIDE SEQUENCE</scope>
    <source>
        <strain evidence="1">S12</strain>
    </source>
</reference>
<dbReference type="InterPro" id="IPR012337">
    <property type="entry name" value="RNaseH-like_sf"/>
</dbReference>
<evidence type="ECO:0000313" key="2">
    <source>
        <dbReference type="Proteomes" id="UP000719766"/>
    </source>
</evidence>
<organism evidence="1 2">
    <name type="scientific">Suillus plorans</name>
    <dbReference type="NCBI Taxonomy" id="116603"/>
    <lineage>
        <taxon>Eukaryota</taxon>
        <taxon>Fungi</taxon>
        <taxon>Dikarya</taxon>
        <taxon>Basidiomycota</taxon>
        <taxon>Agaricomycotina</taxon>
        <taxon>Agaricomycetes</taxon>
        <taxon>Agaricomycetidae</taxon>
        <taxon>Boletales</taxon>
        <taxon>Suillineae</taxon>
        <taxon>Suillaceae</taxon>
        <taxon>Suillus</taxon>
    </lineage>
</organism>
<evidence type="ECO:0000313" key="1">
    <source>
        <dbReference type="EMBL" id="KAG1798858.1"/>
    </source>
</evidence>
<proteinExistence type="predicted"/>
<gene>
    <name evidence="1" type="ORF">HD556DRAFT_1231883</name>
</gene>
<protein>
    <recommendedName>
        <fullName evidence="3">RNase H type-1 domain-containing protein</fullName>
    </recommendedName>
</protein>
<dbReference type="Gene3D" id="3.30.420.10">
    <property type="entry name" value="Ribonuclease H-like superfamily/Ribonuclease H"/>
    <property type="match status" value="1"/>
</dbReference>
<accession>A0A9P7DMY8</accession>
<dbReference type="InterPro" id="IPR036397">
    <property type="entry name" value="RNaseH_sf"/>
</dbReference>
<dbReference type="GO" id="GO:0003676">
    <property type="term" value="F:nucleic acid binding"/>
    <property type="evidence" value="ECO:0007669"/>
    <property type="project" value="InterPro"/>
</dbReference>
<evidence type="ECO:0008006" key="3">
    <source>
        <dbReference type="Google" id="ProtNLM"/>
    </source>
</evidence>
<dbReference type="GeneID" id="64591234"/>
<name>A0A9P7DMY8_9AGAM</name>
<dbReference type="Proteomes" id="UP000719766">
    <property type="component" value="Unassembled WGS sequence"/>
</dbReference>
<comment type="caution">
    <text evidence="1">The sequence shown here is derived from an EMBL/GenBank/DDBJ whole genome shotgun (WGS) entry which is preliminary data.</text>
</comment>
<dbReference type="SUPFAM" id="SSF53098">
    <property type="entry name" value="Ribonuclease H-like"/>
    <property type="match status" value="1"/>
</dbReference>
<dbReference type="AlphaFoldDB" id="A0A9P7DMY8"/>
<dbReference type="EMBL" id="JABBWE010000012">
    <property type="protein sequence ID" value="KAG1798858.1"/>
    <property type="molecule type" value="Genomic_DNA"/>
</dbReference>
<dbReference type="OrthoDB" id="3265969at2759"/>
<dbReference type="RefSeq" id="XP_041163399.1">
    <property type="nucleotide sequence ID" value="XM_041297470.1"/>
</dbReference>